<dbReference type="WBParaSite" id="Gr19_v10_g1554.t1">
    <property type="protein sequence ID" value="Gr19_v10_g1554.t1"/>
    <property type="gene ID" value="Gr19_v10_g1554"/>
</dbReference>
<dbReference type="AlphaFoldDB" id="A0A914HBC8"/>
<evidence type="ECO:0000256" key="7">
    <source>
        <dbReference type="SAM" id="SignalP"/>
    </source>
</evidence>
<evidence type="ECO:0000256" key="5">
    <source>
        <dbReference type="ARBA" id="ARBA00023136"/>
    </source>
</evidence>
<evidence type="ECO:0000256" key="1">
    <source>
        <dbReference type="ARBA" id="ARBA00004141"/>
    </source>
</evidence>
<evidence type="ECO:0000256" key="6">
    <source>
        <dbReference type="SAM" id="Phobius"/>
    </source>
</evidence>
<evidence type="ECO:0000256" key="3">
    <source>
        <dbReference type="ARBA" id="ARBA00022692"/>
    </source>
</evidence>
<dbReference type="Proteomes" id="UP000887572">
    <property type="component" value="Unplaced"/>
</dbReference>
<sequence>MRCFDAAISLGLARLCLRLWYSLSLKEAISPESRLSVSFNLIFWWCEEGLLLEPERVLHARVHHFRRQQIFFLKLHIRQMDFEFAAWQMLYLLINPQKVYRNFMYRKKAKDQWARDDPAFLVLLALSLLGSSVLFALSLNLSFSSFCAFFLWAVFIDCIGIGLIVATTLWLISNRYLRRSRDCDVVEWGYCFDVHLNAFFPLLVLLHVVLPLLFYGLIDYQNLFARLFGNSIWCIATVYYNYVTFLGYTALPTLKNTQFFLYPITFLFIFFVATTSAGWNISVTAMDFYHFRASSASRRG</sequence>
<evidence type="ECO:0000256" key="4">
    <source>
        <dbReference type="ARBA" id="ARBA00022989"/>
    </source>
</evidence>
<keyword evidence="8" id="KW-1185">Reference proteome</keyword>
<dbReference type="GO" id="GO:0000139">
    <property type="term" value="C:Golgi membrane"/>
    <property type="evidence" value="ECO:0007669"/>
    <property type="project" value="TreeGrafter"/>
</dbReference>
<evidence type="ECO:0000313" key="9">
    <source>
        <dbReference type="WBParaSite" id="Gr19_v10_g1554.t1"/>
    </source>
</evidence>
<evidence type="ECO:0000256" key="2">
    <source>
        <dbReference type="ARBA" id="ARBA00006293"/>
    </source>
</evidence>
<feature type="transmembrane region" description="Helical" evidence="6">
    <location>
        <begin position="120"/>
        <end position="143"/>
    </location>
</feature>
<keyword evidence="3 6" id="KW-0812">Transmembrane</keyword>
<accession>A0A914HBC8</accession>
<organism evidence="8 9">
    <name type="scientific">Globodera rostochiensis</name>
    <name type="common">Golden nematode worm</name>
    <name type="synonym">Heterodera rostochiensis</name>
    <dbReference type="NCBI Taxonomy" id="31243"/>
    <lineage>
        <taxon>Eukaryota</taxon>
        <taxon>Metazoa</taxon>
        <taxon>Ecdysozoa</taxon>
        <taxon>Nematoda</taxon>
        <taxon>Chromadorea</taxon>
        <taxon>Rhabditida</taxon>
        <taxon>Tylenchina</taxon>
        <taxon>Tylenchomorpha</taxon>
        <taxon>Tylenchoidea</taxon>
        <taxon>Heteroderidae</taxon>
        <taxon>Heteroderinae</taxon>
        <taxon>Globodera</taxon>
    </lineage>
</organism>
<keyword evidence="4 6" id="KW-1133">Transmembrane helix</keyword>
<feature type="signal peptide" evidence="7">
    <location>
        <begin position="1"/>
        <end position="18"/>
    </location>
</feature>
<keyword evidence="5 6" id="KW-0472">Membrane</keyword>
<comment type="subcellular location">
    <subcellularLocation>
        <location evidence="1">Membrane</location>
        <topology evidence="1">Multi-pass membrane protein</topology>
    </subcellularLocation>
</comment>
<dbReference type="Pfam" id="PF05216">
    <property type="entry name" value="UNC-50"/>
    <property type="match status" value="1"/>
</dbReference>
<keyword evidence="7" id="KW-0732">Signal</keyword>
<proteinExistence type="inferred from homology"/>
<dbReference type="PANTHER" id="PTHR12841:SF6">
    <property type="entry name" value="PROTEIN UNC-50 HOMOLOG"/>
    <property type="match status" value="1"/>
</dbReference>
<comment type="similarity">
    <text evidence="2">Belongs to the unc-50 family.</text>
</comment>
<feature type="transmembrane region" description="Helical" evidence="6">
    <location>
        <begin position="198"/>
        <end position="218"/>
    </location>
</feature>
<feature type="chain" id="PRO_5037632378" evidence="7">
    <location>
        <begin position="19"/>
        <end position="300"/>
    </location>
</feature>
<feature type="transmembrane region" description="Helical" evidence="6">
    <location>
        <begin position="260"/>
        <end position="281"/>
    </location>
</feature>
<reference evidence="9" key="1">
    <citation type="submission" date="2022-11" db="UniProtKB">
        <authorList>
            <consortium name="WormBaseParasite"/>
        </authorList>
    </citation>
    <scope>IDENTIFICATION</scope>
</reference>
<dbReference type="PANTHER" id="PTHR12841">
    <property type="entry name" value="PROTEIN UNC-50 HOMOLOG"/>
    <property type="match status" value="1"/>
</dbReference>
<feature type="transmembrane region" description="Helical" evidence="6">
    <location>
        <begin position="149"/>
        <end position="172"/>
    </location>
</feature>
<name>A0A914HBC8_GLORO</name>
<dbReference type="InterPro" id="IPR007881">
    <property type="entry name" value="UNC-50"/>
</dbReference>
<feature type="transmembrane region" description="Helical" evidence="6">
    <location>
        <begin position="230"/>
        <end position="248"/>
    </location>
</feature>
<protein>
    <submittedName>
        <fullName evidence="9">Uncharacterized protein</fullName>
    </submittedName>
</protein>
<evidence type="ECO:0000313" key="8">
    <source>
        <dbReference type="Proteomes" id="UP000887572"/>
    </source>
</evidence>